<comment type="cofactor">
    <cofactor evidence="1">
        <name>(6R)-5,10-methylene-5,6,7,8-tetrahydrofolate</name>
        <dbReference type="ChEBI" id="CHEBI:15636"/>
    </cofactor>
</comment>
<dbReference type="Gene3D" id="1.25.40.80">
    <property type="match status" value="1"/>
</dbReference>
<dbReference type="SUPFAM" id="SSF52425">
    <property type="entry name" value="Cryptochrome/photolyase, N-terminal domain"/>
    <property type="match status" value="1"/>
</dbReference>
<accession>A0AA37TZ17</accession>
<dbReference type="GO" id="GO:0003904">
    <property type="term" value="F:deoxyribodipyrimidine photo-lyase activity"/>
    <property type="evidence" value="ECO:0007669"/>
    <property type="project" value="TreeGrafter"/>
</dbReference>
<feature type="region of interest" description="Disordered" evidence="5">
    <location>
        <begin position="131"/>
        <end position="151"/>
    </location>
</feature>
<feature type="binding site" evidence="4">
    <location>
        <position position="204"/>
    </location>
    <ligand>
        <name>FAD</name>
        <dbReference type="ChEBI" id="CHEBI:57692"/>
    </ligand>
</feature>
<dbReference type="Proteomes" id="UP001157355">
    <property type="component" value="Unassembled WGS sequence"/>
</dbReference>
<evidence type="ECO:0000313" key="7">
    <source>
        <dbReference type="EMBL" id="GLS88035.1"/>
    </source>
</evidence>
<dbReference type="EMBL" id="BSPP01000010">
    <property type="protein sequence ID" value="GLS88035.1"/>
    <property type="molecule type" value="Genomic_DNA"/>
</dbReference>
<keyword evidence="8" id="KW-1185">Reference proteome</keyword>
<evidence type="ECO:0000256" key="5">
    <source>
        <dbReference type="SAM" id="MobiDB-lite"/>
    </source>
</evidence>
<dbReference type="Pfam" id="PF03441">
    <property type="entry name" value="FAD_binding_7"/>
    <property type="match status" value="1"/>
</dbReference>
<keyword evidence="3 4" id="KW-0274">FAD</keyword>
<dbReference type="Pfam" id="PF00875">
    <property type="entry name" value="DNA_photolyase"/>
    <property type="match status" value="1"/>
</dbReference>
<dbReference type="InterPro" id="IPR014729">
    <property type="entry name" value="Rossmann-like_a/b/a_fold"/>
</dbReference>
<dbReference type="PANTHER" id="PTHR11455">
    <property type="entry name" value="CRYPTOCHROME"/>
    <property type="match status" value="1"/>
</dbReference>
<dbReference type="Gene3D" id="3.40.50.620">
    <property type="entry name" value="HUPs"/>
    <property type="match status" value="1"/>
</dbReference>
<evidence type="ECO:0000256" key="3">
    <source>
        <dbReference type="ARBA" id="ARBA00022827"/>
    </source>
</evidence>
<dbReference type="InterPro" id="IPR006050">
    <property type="entry name" value="DNA_photolyase_N"/>
</dbReference>
<reference evidence="7 8" key="1">
    <citation type="journal article" date="2014" name="Int. J. Syst. Evol. Microbiol.">
        <title>Complete genome sequence of Corynebacterium casei LMG S-19264T (=DSM 44701T), isolated from a smear-ripened cheese.</title>
        <authorList>
            <consortium name="US DOE Joint Genome Institute (JGI-PGF)"/>
            <person name="Walter F."/>
            <person name="Albersmeier A."/>
            <person name="Kalinowski J."/>
            <person name="Ruckert C."/>
        </authorList>
    </citation>
    <scope>NUCLEOTIDE SEQUENCE [LARGE SCALE GENOMIC DNA]</scope>
    <source>
        <strain evidence="7 8">NBRC 111766</strain>
    </source>
</reference>
<gene>
    <name evidence="7" type="ORF">GCM10010873_30090</name>
</gene>
<dbReference type="GO" id="GO:0003677">
    <property type="term" value="F:DNA binding"/>
    <property type="evidence" value="ECO:0007669"/>
    <property type="project" value="TreeGrafter"/>
</dbReference>
<dbReference type="InterPro" id="IPR005101">
    <property type="entry name" value="Cryptochr/Photolyase_FAD-bd"/>
</dbReference>
<dbReference type="SUPFAM" id="SSF48173">
    <property type="entry name" value="Cryptochrome/photolyase FAD-binding domain"/>
    <property type="match status" value="1"/>
</dbReference>
<dbReference type="InterPro" id="IPR036155">
    <property type="entry name" value="Crypto/Photolyase_N_sf"/>
</dbReference>
<evidence type="ECO:0000256" key="2">
    <source>
        <dbReference type="ARBA" id="ARBA00022630"/>
    </source>
</evidence>
<comment type="cofactor">
    <cofactor evidence="4">
        <name>FAD</name>
        <dbReference type="ChEBI" id="CHEBI:57692"/>
    </cofactor>
    <text evidence="4">Binds 1 FAD per subunit.</text>
</comment>
<feature type="binding site" evidence="4">
    <location>
        <position position="258"/>
    </location>
    <ligand>
        <name>FAD</name>
        <dbReference type="ChEBI" id="CHEBI:57692"/>
    </ligand>
</feature>
<organism evidence="7 8">
    <name type="scientific">Cypionkella aquatica</name>
    <dbReference type="NCBI Taxonomy" id="1756042"/>
    <lineage>
        <taxon>Bacteria</taxon>
        <taxon>Pseudomonadati</taxon>
        <taxon>Pseudomonadota</taxon>
        <taxon>Alphaproteobacteria</taxon>
        <taxon>Rhodobacterales</taxon>
        <taxon>Paracoccaceae</taxon>
        <taxon>Cypionkella</taxon>
    </lineage>
</organism>
<evidence type="ECO:0000313" key="8">
    <source>
        <dbReference type="Proteomes" id="UP001157355"/>
    </source>
</evidence>
<sequence>MNVLIWFKRDLRAHDHPALTLAAGLGAVLPLYIVEPDYWALPDTSARQWAFTAECLEDLRTQLAGIGAPLLVRVGEAQAVLQRLCQQHNITRIVSHQETGNAFSYARDRRIAAWANASGIMWDEVPQSNVVRGPSRRNPPDPFNAAPQLDPPALNALPGLAPGLIPTARALRLSEDKCAHRQHGGRAQGVALLQSFLTQRGAPYRLANASPLTAERACSRLSPHLANGSLSLREVTQATQSRAAEHPGGLWPGAIASFQTRLTARDAALQSLEDTPSYETRCLHPAAELLRRNSDAARLSAWAQGETGLPFIDACLRYLAATGWLNFRARAAVIACASYHLWLDWRVTGALLARRLTDYEPGIHWPQVQLQSGTTGLNTPRIYNPVKQGLDQDPTGAFTRRWLPELSNVPDAYLQAPWRWSGAGSVLGRRYPEPIVDITTAQREAREAVCRISRKPTPRPARPERVEMIERASAHAPKRSQPKHGQLSLDLP</sequence>
<name>A0AA37TZ17_9RHOB</name>
<dbReference type="AlphaFoldDB" id="A0AA37TZ17"/>
<dbReference type="InterPro" id="IPR036134">
    <property type="entry name" value="Crypto/Photolyase_FAD-like_sf"/>
</dbReference>
<dbReference type="InterPro" id="IPR002081">
    <property type="entry name" value="Cryptochrome/DNA_photolyase_1"/>
</dbReference>
<dbReference type="GO" id="GO:0071949">
    <property type="term" value="F:FAD binding"/>
    <property type="evidence" value="ECO:0007669"/>
    <property type="project" value="TreeGrafter"/>
</dbReference>
<dbReference type="RefSeq" id="WP_284326194.1">
    <property type="nucleotide sequence ID" value="NZ_BSPP01000010.1"/>
</dbReference>
<evidence type="ECO:0000259" key="6">
    <source>
        <dbReference type="PROSITE" id="PS51645"/>
    </source>
</evidence>
<dbReference type="PANTHER" id="PTHR11455:SF9">
    <property type="entry name" value="CRYPTOCHROME CIRCADIAN CLOCK 5 ISOFORM X1"/>
    <property type="match status" value="1"/>
</dbReference>
<evidence type="ECO:0000256" key="1">
    <source>
        <dbReference type="ARBA" id="ARBA00001932"/>
    </source>
</evidence>
<keyword evidence="2 4" id="KW-0285">Flavoprotein</keyword>
<feature type="compositionally biased region" description="Basic and acidic residues" evidence="5">
    <location>
        <begin position="461"/>
        <end position="473"/>
    </location>
</feature>
<evidence type="ECO:0000256" key="4">
    <source>
        <dbReference type="PIRSR" id="PIRSR602081-1"/>
    </source>
</evidence>
<feature type="domain" description="Photolyase/cryptochrome alpha/beta" evidence="6">
    <location>
        <begin position="1"/>
        <end position="130"/>
    </location>
</feature>
<dbReference type="PROSITE" id="PS51645">
    <property type="entry name" value="PHR_CRY_ALPHA_BETA"/>
    <property type="match status" value="1"/>
</dbReference>
<dbReference type="Gene3D" id="1.10.579.10">
    <property type="entry name" value="DNA Cyclobutane Dipyrimidine Photolyase, subunit A, domain 3"/>
    <property type="match status" value="1"/>
</dbReference>
<comment type="caution">
    <text evidence="7">The sequence shown here is derived from an EMBL/GenBank/DDBJ whole genome shotgun (WGS) entry which is preliminary data.</text>
</comment>
<protein>
    <submittedName>
        <fullName evidence="7">Deoxyribodipyrimidine photo-lyase</fullName>
    </submittedName>
</protein>
<dbReference type="GO" id="GO:0009416">
    <property type="term" value="P:response to light stimulus"/>
    <property type="evidence" value="ECO:0007669"/>
    <property type="project" value="TreeGrafter"/>
</dbReference>
<feature type="region of interest" description="Disordered" evidence="5">
    <location>
        <begin position="453"/>
        <end position="492"/>
    </location>
</feature>
<proteinExistence type="predicted"/>